<feature type="compositionally biased region" description="Basic and acidic residues" evidence="1">
    <location>
        <begin position="37"/>
        <end position="64"/>
    </location>
</feature>
<feature type="compositionally biased region" description="Polar residues" evidence="1">
    <location>
        <begin position="22"/>
        <end position="36"/>
    </location>
</feature>
<evidence type="ECO:0000256" key="1">
    <source>
        <dbReference type="SAM" id="MobiDB-lite"/>
    </source>
</evidence>
<keyword evidence="3" id="KW-1185">Reference proteome</keyword>
<dbReference type="AlphaFoldDB" id="A0AAN8U0N4"/>
<feature type="compositionally biased region" description="Basic and acidic residues" evidence="1">
    <location>
        <begin position="1"/>
        <end position="12"/>
    </location>
</feature>
<organism evidence="2 3">
    <name type="scientific">Solanum bulbocastanum</name>
    <name type="common">Wild potato</name>
    <dbReference type="NCBI Taxonomy" id="147425"/>
    <lineage>
        <taxon>Eukaryota</taxon>
        <taxon>Viridiplantae</taxon>
        <taxon>Streptophyta</taxon>
        <taxon>Embryophyta</taxon>
        <taxon>Tracheophyta</taxon>
        <taxon>Spermatophyta</taxon>
        <taxon>Magnoliopsida</taxon>
        <taxon>eudicotyledons</taxon>
        <taxon>Gunneridae</taxon>
        <taxon>Pentapetalae</taxon>
        <taxon>asterids</taxon>
        <taxon>lamiids</taxon>
        <taxon>Solanales</taxon>
        <taxon>Solanaceae</taxon>
        <taxon>Solanoideae</taxon>
        <taxon>Solaneae</taxon>
        <taxon>Solanum</taxon>
    </lineage>
</organism>
<reference evidence="2 3" key="1">
    <citation type="submission" date="2024-02" db="EMBL/GenBank/DDBJ databases">
        <title>de novo genome assembly of Solanum bulbocastanum strain 11H21.</title>
        <authorList>
            <person name="Hosaka A.J."/>
        </authorList>
    </citation>
    <scope>NUCLEOTIDE SEQUENCE [LARGE SCALE GENOMIC DNA]</scope>
    <source>
        <tissue evidence="2">Young leaves</tissue>
    </source>
</reference>
<gene>
    <name evidence="2" type="ORF">RDI58_004155</name>
</gene>
<proteinExistence type="predicted"/>
<evidence type="ECO:0000313" key="2">
    <source>
        <dbReference type="EMBL" id="KAK6796454.1"/>
    </source>
</evidence>
<accession>A0AAN8U0N4</accession>
<sequence length="101" mass="11432">MERDNQEVKENVNKGNGEITWVEQSVNETNQSIQENQEGRGGDEDIGGDKKDEKRDLIDEEGTRIKTTTNTITEARAILKARKHCKNSQFNQVASRSTPSR</sequence>
<dbReference type="Proteomes" id="UP001371456">
    <property type="component" value="Unassembled WGS sequence"/>
</dbReference>
<name>A0AAN8U0N4_SOLBU</name>
<comment type="caution">
    <text evidence="2">The sequence shown here is derived from an EMBL/GenBank/DDBJ whole genome shotgun (WGS) entry which is preliminary data.</text>
</comment>
<feature type="region of interest" description="Disordered" evidence="1">
    <location>
        <begin position="1"/>
        <end position="66"/>
    </location>
</feature>
<dbReference type="EMBL" id="JBANQN010000002">
    <property type="protein sequence ID" value="KAK6796454.1"/>
    <property type="molecule type" value="Genomic_DNA"/>
</dbReference>
<protein>
    <submittedName>
        <fullName evidence="2">Uncharacterized protein</fullName>
    </submittedName>
</protein>
<evidence type="ECO:0000313" key="3">
    <source>
        <dbReference type="Proteomes" id="UP001371456"/>
    </source>
</evidence>